<keyword evidence="2" id="KW-1185">Reference proteome</keyword>
<evidence type="ECO:0000313" key="1">
    <source>
        <dbReference type="EMBL" id="CAH1436567.1"/>
    </source>
</evidence>
<comment type="caution">
    <text evidence="1">The sequence shown here is derived from an EMBL/GenBank/DDBJ whole genome shotgun (WGS) entry which is preliminary data.</text>
</comment>
<dbReference type="GO" id="GO:0003735">
    <property type="term" value="F:structural constituent of ribosome"/>
    <property type="evidence" value="ECO:0007669"/>
    <property type="project" value="InterPro"/>
</dbReference>
<reference evidence="1 2" key="1">
    <citation type="submission" date="2022-01" db="EMBL/GenBank/DDBJ databases">
        <authorList>
            <person name="Xiong W."/>
            <person name="Schranz E."/>
        </authorList>
    </citation>
    <scope>NUCLEOTIDE SEQUENCE [LARGE SCALE GENOMIC DNA]</scope>
</reference>
<dbReference type="InterPro" id="IPR009000">
    <property type="entry name" value="Transl_B-barrel_sf"/>
</dbReference>
<dbReference type="InterPro" id="IPR017853">
    <property type="entry name" value="GH"/>
</dbReference>
<gene>
    <name evidence="1" type="ORF">LVIROSA_LOCUS22936</name>
</gene>
<evidence type="ECO:0000313" key="2">
    <source>
        <dbReference type="Proteomes" id="UP001157418"/>
    </source>
</evidence>
<dbReference type="AlphaFoldDB" id="A0AAU9NFB3"/>
<accession>A0AAU9NFB3</accession>
<dbReference type="Gene3D" id="3.20.20.80">
    <property type="entry name" value="Glycosidases"/>
    <property type="match status" value="1"/>
</dbReference>
<dbReference type="PANTHER" id="PTHR32227">
    <property type="entry name" value="GLUCAN ENDO-1,3-BETA-GLUCOSIDASE BG1-RELATED-RELATED"/>
    <property type="match status" value="1"/>
</dbReference>
<protein>
    <submittedName>
        <fullName evidence="1">Uncharacterized protein</fullName>
    </submittedName>
</protein>
<dbReference type="SUPFAM" id="SSF51445">
    <property type="entry name" value="(Trans)glycosidases"/>
    <property type="match status" value="1"/>
</dbReference>
<dbReference type="InterPro" id="IPR001780">
    <property type="entry name" value="Ribosomal_eL33"/>
</dbReference>
<dbReference type="Proteomes" id="UP001157418">
    <property type="component" value="Unassembled WGS sequence"/>
</dbReference>
<dbReference type="GO" id="GO:0006412">
    <property type="term" value="P:translation"/>
    <property type="evidence" value="ECO:0007669"/>
    <property type="project" value="InterPro"/>
</dbReference>
<dbReference type="InterPro" id="IPR044965">
    <property type="entry name" value="Glyco_hydro_17_plant"/>
</dbReference>
<dbReference type="GO" id="GO:0005975">
    <property type="term" value="P:carbohydrate metabolic process"/>
    <property type="evidence" value="ECO:0007669"/>
    <property type="project" value="InterPro"/>
</dbReference>
<dbReference type="GO" id="GO:0005840">
    <property type="term" value="C:ribosome"/>
    <property type="evidence" value="ECO:0007669"/>
    <property type="project" value="InterPro"/>
</dbReference>
<organism evidence="1 2">
    <name type="scientific">Lactuca virosa</name>
    <dbReference type="NCBI Taxonomy" id="75947"/>
    <lineage>
        <taxon>Eukaryota</taxon>
        <taxon>Viridiplantae</taxon>
        <taxon>Streptophyta</taxon>
        <taxon>Embryophyta</taxon>
        <taxon>Tracheophyta</taxon>
        <taxon>Spermatophyta</taxon>
        <taxon>Magnoliopsida</taxon>
        <taxon>eudicotyledons</taxon>
        <taxon>Gunneridae</taxon>
        <taxon>Pentapetalae</taxon>
        <taxon>asterids</taxon>
        <taxon>campanulids</taxon>
        <taxon>Asterales</taxon>
        <taxon>Asteraceae</taxon>
        <taxon>Cichorioideae</taxon>
        <taxon>Cichorieae</taxon>
        <taxon>Lactucinae</taxon>
        <taxon>Lactuca</taxon>
    </lineage>
</organism>
<dbReference type="GO" id="GO:0004553">
    <property type="term" value="F:hydrolase activity, hydrolyzing O-glycosyl compounds"/>
    <property type="evidence" value="ECO:0007669"/>
    <property type="project" value="InterPro"/>
</dbReference>
<name>A0AAU9NFB3_9ASTR</name>
<proteinExistence type="predicted"/>
<dbReference type="EMBL" id="CAKMRJ010004445">
    <property type="protein sequence ID" value="CAH1436567.1"/>
    <property type="molecule type" value="Genomic_DNA"/>
</dbReference>
<sequence length="183" mass="20450">MDWVKNNVETFIPRTCIHGIAFGNEFLGGGDHEIWEVLVPALKNIQTTLDLFHLAEDVEVSSPHSAGVFASSFPPSAGASKSNQYPNTYLVQIEGVNTKEEVGWYQWKHMACVYKAKVKKNGAHYRDLGLECSCTQAIFKVSLMRTTMEENKKFAAFIAQKLNKSSSNMVRPRVNCSGLMMNV</sequence>
<dbReference type="SUPFAM" id="SSF50447">
    <property type="entry name" value="Translation proteins"/>
    <property type="match status" value="1"/>
</dbReference>
<dbReference type="Pfam" id="PF01247">
    <property type="entry name" value="Ribosomal_L35Ae"/>
    <property type="match status" value="1"/>
</dbReference>